<dbReference type="EMBL" id="GG666610">
    <property type="protein sequence ID" value="EEN49645.1"/>
    <property type="molecule type" value="Genomic_DNA"/>
</dbReference>
<organism>
    <name type="scientific">Branchiostoma floridae</name>
    <name type="common">Florida lancelet</name>
    <name type="synonym">Amphioxus</name>
    <dbReference type="NCBI Taxonomy" id="7739"/>
    <lineage>
        <taxon>Eukaryota</taxon>
        <taxon>Metazoa</taxon>
        <taxon>Chordata</taxon>
        <taxon>Cephalochordata</taxon>
        <taxon>Leptocardii</taxon>
        <taxon>Amphioxiformes</taxon>
        <taxon>Branchiostomatidae</taxon>
        <taxon>Branchiostoma</taxon>
    </lineage>
</organism>
<name>C3ZCZ2_BRAFL</name>
<dbReference type="InParanoid" id="C3ZCZ2"/>
<accession>C3ZCZ2</accession>
<gene>
    <name evidence="1" type="ORF">BRAFLDRAFT_98756</name>
</gene>
<evidence type="ECO:0000313" key="1">
    <source>
        <dbReference type="EMBL" id="EEN49645.1"/>
    </source>
</evidence>
<sequence>MVSSSARLGKAAAYTSDKARLGGLRDRVVVLPACPRRDIHLQRVDTGLRTVTEALRSRRPRHKSPRKKQFASGQLASYRSIRPENFALRILRGARTVLPACPRRDIHLQRVDTGLRTVTEALRSRRPRHKSPRKKQFASGQLASYRSIRPENFALRILRGARADSGGDSSVTKRLLPISDPAYGCCLIKIKEHFLRSSHPTTLRWQENHSFFMMASLRVKERNAIHRAPCWYRRAGWEDDTADEWPRLGGKTRGISASFLQSADCEIFRKTRNKHGQ</sequence>
<reference evidence="1" key="1">
    <citation type="journal article" date="2008" name="Nature">
        <title>The amphioxus genome and the evolution of the chordate karyotype.</title>
        <authorList>
            <consortium name="US DOE Joint Genome Institute (JGI-PGF)"/>
            <person name="Putnam N.H."/>
            <person name="Butts T."/>
            <person name="Ferrier D.E.K."/>
            <person name="Furlong R.F."/>
            <person name="Hellsten U."/>
            <person name="Kawashima T."/>
            <person name="Robinson-Rechavi M."/>
            <person name="Shoguchi E."/>
            <person name="Terry A."/>
            <person name="Yu J.-K."/>
            <person name="Benito-Gutierrez E.L."/>
            <person name="Dubchak I."/>
            <person name="Garcia-Fernandez J."/>
            <person name="Gibson-Brown J.J."/>
            <person name="Grigoriev I.V."/>
            <person name="Horton A.C."/>
            <person name="de Jong P.J."/>
            <person name="Jurka J."/>
            <person name="Kapitonov V.V."/>
            <person name="Kohara Y."/>
            <person name="Kuroki Y."/>
            <person name="Lindquist E."/>
            <person name="Lucas S."/>
            <person name="Osoegawa K."/>
            <person name="Pennacchio L.A."/>
            <person name="Salamov A.A."/>
            <person name="Satou Y."/>
            <person name="Sauka-Spengler T."/>
            <person name="Schmutz J."/>
            <person name="Shin-I T."/>
            <person name="Toyoda A."/>
            <person name="Bronner-Fraser M."/>
            <person name="Fujiyama A."/>
            <person name="Holland L.Z."/>
            <person name="Holland P.W.H."/>
            <person name="Satoh N."/>
            <person name="Rokhsar D.S."/>
        </authorList>
    </citation>
    <scope>NUCLEOTIDE SEQUENCE [LARGE SCALE GENOMIC DNA]</scope>
    <source>
        <strain evidence="1">S238N-H82</strain>
        <tissue evidence="1">Testes</tissue>
    </source>
</reference>
<protein>
    <submittedName>
        <fullName evidence="1">Uncharacterized protein</fullName>
    </submittedName>
</protein>
<proteinExistence type="predicted"/>
<dbReference type="AlphaFoldDB" id="C3ZCZ2"/>